<keyword evidence="2 4" id="KW-0808">Transferase</keyword>
<evidence type="ECO:0000256" key="2">
    <source>
        <dbReference type="ARBA" id="ARBA00022679"/>
    </source>
</evidence>
<gene>
    <name evidence="4" type="ordered locus">DGo_PA0172</name>
</gene>
<protein>
    <submittedName>
        <fullName evidence="4">Methyltransferase, putative</fullName>
    </submittedName>
</protein>
<dbReference type="Gene3D" id="3.40.50.150">
    <property type="entry name" value="Vaccinia Virus protein VP39"/>
    <property type="match status" value="1"/>
</dbReference>
<dbReference type="PATRIC" id="fig|745776.4.peg.3209"/>
<geneLocation type="plasmid" evidence="4 5">
    <name>P1</name>
</geneLocation>
<keyword evidence="4" id="KW-0614">Plasmid</keyword>
<name>H8H139_DEIGI</name>
<dbReference type="EMBL" id="CP002192">
    <property type="protein sequence ID" value="AFD27058.1"/>
    <property type="molecule type" value="Genomic_DNA"/>
</dbReference>
<keyword evidence="1 4" id="KW-0489">Methyltransferase</keyword>
<dbReference type="PANTHER" id="PTHR43464">
    <property type="entry name" value="METHYLTRANSFERASE"/>
    <property type="match status" value="1"/>
</dbReference>
<dbReference type="GO" id="GO:0032259">
    <property type="term" value="P:methylation"/>
    <property type="evidence" value="ECO:0007669"/>
    <property type="project" value="UniProtKB-KW"/>
</dbReference>
<sequence>MTLPDRYFEDVYAASDDPWQFETSPYEAAKYARTLAALPRDHYGRALEVGCSIGVLTARLAVRADALLSVDVNEKALGRARARLAAQPEGTRVTFARRRLPEDLAALGGPFDLVVLSEVLYYLSPEDLERTLDGLLERLAPGGTLLLVHWTPHVHDYPQTGDAVHEAALRRVGAGLRHVRAERHGDGHQGYRLDVLERVG</sequence>
<dbReference type="AlphaFoldDB" id="H8H139"/>
<dbReference type="PANTHER" id="PTHR43464:SF19">
    <property type="entry name" value="UBIQUINONE BIOSYNTHESIS O-METHYLTRANSFERASE, MITOCHONDRIAL"/>
    <property type="match status" value="1"/>
</dbReference>
<dbReference type="InterPro" id="IPR029063">
    <property type="entry name" value="SAM-dependent_MTases_sf"/>
</dbReference>
<dbReference type="SUPFAM" id="SSF53335">
    <property type="entry name" value="S-adenosyl-L-methionine-dependent methyltransferases"/>
    <property type="match status" value="1"/>
</dbReference>
<dbReference type="KEGG" id="dgo:DGo_PA0172"/>
<keyword evidence="3" id="KW-0949">S-adenosyl-L-methionine</keyword>
<dbReference type="HOGENOM" id="CLU_091685_0_0_0"/>
<organism evidence="4 5">
    <name type="scientific">Deinococcus gobiensis (strain DSM 21396 / JCM 16679 / CGMCC 1.7299 / I-0)</name>
    <dbReference type="NCBI Taxonomy" id="745776"/>
    <lineage>
        <taxon>Bacteria</taxon>
        <taxon>Thermotogati</taxon>
        <taxon>Deinococcota</taxon>
        <taxon>Deinococci</taxon>
        <taxon>Deinococcales</taxon>
        <taxon>Deinococcaceae</taxon>
        <taxon>Deinococcus</taxon>
    </lineage>
</organism>
<keyword evidence="5" id="KW-1185">Reference proteome</keyword>
<evidence type="ECO:0000313" key="4">
    <source>
        <dbReference type="EMBL" id="AFD27058.1"/>
    </source>
</evidence>
<dbReference type="RefSeq" id="WP_014695576.1">
    <property type="nucleotide sequence ID" value="NC_017805.1"/>
</dbReference>
<proteinExistence type="predicted"/>
<dbReference type="OrthoDB" id="116799at2"/>
<dbReference type="CDD" id="cd02440">
    <property type="entry name" value="AdoMet_MTases"/>
    <property type="match status" value="1"/>
</dbReference>
<evidence type="ECO:0000313" key="5">
    <source>
        <dbReference type="Proteomes" id="UP000007575"/>
    </source>
</evidence>
<evidence type="ECO:0000256" key="3">
    <source>
        <dbReference type="ARBA" id="ARBA00022691"/>
    </source>
</evidence>
<reference evidence="4 5" key="1">
    <citation type="journal article" date="2012" name="PLoS ONE">
        <title>Genome sequence and transcriptome analysis of the radioresistant bacterium Deinococcus gobiensis: insights into the extreme environmental adaptations.</title>
        <authorList>
            <person name="Yuan M."/>
            <person name="Chen M."/>
            <person name="Zhang W."/>
            <person name="Lu W."/>
            <person name="Wang J."/>
            <person name="Yang M."/>
            <person name="Zhao P."/>
            <person name="Tang R."/>
            <person name="Li X."/>
            <person name="Hao Y."/>
            <person name="Zhou Z."/>
            <person name="Zhan Y."/>
            <person name="Yu H."/>
            <person name="Teng C."/>
            <person name="Yan Y."/>
            <person name="Ping S."/>
            <person name="Wang Y."/>
            <person name="Lin M."/>
        </authorList>
    </citation>
    <scope>NUCLEOTIDE SEQUENCE [LARGE SCALE GENOMIC DNA]</scope>
    <source>
        <strain evidence="5">DSM 21396 / JCM 16679 / CGMCC 1.7299 / I-0</strain>
        <plasmid evidence="4">P1</plasmid>
    </source>
</reference>
<dbReference type="Pfam" id="PF05401">
    <property type="entry name" value="NodS"/>
    <property type="match status" value="1"/>
</dbReference>
<accession>H8H139</accession>
<dbReference type="GO" id="GO:0008757">
    <property type="term" value="F:S-adenosylmethionine-dependent methyltransferase activity"/>
    <property type="evidence" value="ECO:0007669"/>
    <property type="project" value="InterPro"/>
</dbReference>
<dbReference type="InterPro" id="IPR008715">
    <property type="entry name" value="SAM-MeTfrase_NodS-like"/>
</dbReference>
<evidence type="ECO:0000256" key="1">
    <source>
        <dbReference type="ARBA" id="ARBA00022603"/>
    </source>
</evidence>
<dbReference type="GO" id="GO:0009312">
    <property type="term" value="P:oligosaccharide biosynthetic process"/>
    <property type="evidence" value="ECO:0007669"/>
    <property type="project" value="InterPro"/>
</dbReference>
<dbReference type="Proteomes" id="UP000007575">
    <property type="component" value="Plasmid P1"/>
</dbReference>